<accession>B4DHV4</accession>
<evidence type="ECO:0000313" key="2">
    <source>
        <dbReference type="EMBL" id="BAG58266.1"/>
    </source>
</evidence>
<evidence type="ECO:0000256" key="1">
    <source>
        <dbReference type="SAM" id="MobiDB-lite"/>
    </source>
</evidence>
<protein>
    <submittedName>
        <fullName evidence="2">cDNA FLJ55057</fullName>
    </submittedName>
</protein>
<dbReference type="AlphaFoldDB" id="B4DHV4"/>
<dbReference type="EMBL" id="AK295282">
    <property type="protein sequence ID" value="BAG58266.1"/>
    <property type="molecule type" value="mRNA"/>
</dbReference>
<feature type="region of interest" description="Disordered" evidence="1">
    <location>
        <begin position="28"/>
        <end position="131"/>
    </location>
</feature>
<name>B4DHV4_HUMAN</name>
<reference evidence="2" key="1">
    <citation type="submission" date="2007-10" db="EMBL/GenBank/DDBJ databases">
        <title>NEDO human cDNA sequencing project focused on splicing variants.</title>
        <authorList>
            <person name="Wakamatsu A."/>
            <person name="Yamamoto J."/>
            <person name="Kimura K."/>
            <person name="Ishii S."/>
            <person name="Watanabe K."/>
            <person name="Sugiyama A."/>
            <person name="Murakawa K."/>
            <person name="Kaida T."/>
            <person name="Tsuchiya K."/>
            <person name="Fukuzumi Y."/>
            <person name="Kumagai A."/>
            <person name="Oishi Y."/>
            <person name="Yamamoto S."/>
            <person name="Ono Y."/>
            <person name="Komori Y."/>
            <person name="Yamazaki M."/>
            <person name="Kisu Y."/>
            <person name="Nishikawa T."/>
            <person name="Sugano S."/>
            <person name="Nomura N."/>
            <person name="Isogai T."/>
        </authorList>
    </citation>
    <scope>NUCLEOTIDE SEQUENCE</scope>
    <source>
        <tissue evidence="2">Caudate nucleus</tissue>
    </source>
</reference>
<feature type="compositionally biased region" description="Low complexity" evidence="1">
    <location>
        <begin position="77"/>
        <end position="94"/>
    </location>
</feature>
<sequence>MGRLSWQVAAAARGAVLPVSGDLYRGPAAGSGRGAGRAPRGLPVRPAPRRERAKPPAACPAGRPRQPGSLPVRLLQPAAGPRRAVAAPAWGASAGRHRLRLHGPQRLANRSAAQGRDPGPARSRPRLHASQVCHRGQEGAHHWLAQLDHASHPEQQGECSHHGGRRVRAAFSGRI</sequence>
<accession>E9PE43</accession>
<proteinExistence type="evidence at transcript level"/>
<organism evidence="2">
    <name type="scientific">Homo sapiens</name>
    <name type="common">Human</name>
    <dbReference type="NCBI Taxonomy" id="9606"/>
    <lineage>
        <taxon>Eukaryota</taxon>
        <taxon>Metazoa</taxon>
        <taxon>Chordata</taxon>
        <taxon>Craniata</taxon>
        <taxon>Vertebrata</taxon>
        <taxon>Euteleostomi</taxon>
        <taxon>Mammalia</taxon>
        <taxon>Eutheria</taxon>
        <taxon>Euarchontoglires</taxon>
        <taxon>Primates</taxon>
        <taxon>Haplorrhini</taxon>
        <taxon>Catarrhini</taxon>
        <taxon>Hominidae</taxon>
        <taxon>Homo</taxon>
    </lineage>
</organism>